<keyword evidence="1" id="KW-0812">Transmembrane</keyword>
<gene>
    <name evidence="2" type="ORF">MUO14_22435</name>
</gene>
<accession>A0ABY4GY41</accession>
<dbReference type="RefSeq" id="WP_244752719.1">
    <property type="nucleotide sequence ID" value="NZ_CP095074.1"/>
</dbReference>
<dbReference type="EMBL" id="CP095074">
    <property type="protein sequence ID" value="UOQ93115.1"/>
    <property type="molecule type" value="Genomic_DNA"/>
</dbReference>
<feature type="transmembrane region" description="Helical" evidence="1">
    <location>
        <begin position="53"/>
        <end position="77"/>
    </location>
</feature>
<evidence type="ECO:0000313" key="3">
    <source>
        <dbReference type="Proteomes" id="UP000831880"/>
    </source>
</evidence>
<evidence type="ECO:0000256" key="1">
    <source>
        <dbReference type="SAM" id="Phobius"/>
    </source>
</evidence>
<dbReference type="Proteomes" id="UP000831880">
    <property type="component" value="Chromosome"/>
</dbReference>
<keyword evidence="1" id="KW-0472">Membrane</keyword>
<sequence length="83" mass="9295">MTVFIGALLILWGVFILYSSSLRMKKEEFKDKGVIGASGYIEMEFLFRLLSRVPYGVIKGFVLLIGTSFITLGTYILSSHIVV</sequence>
<protein>
    <submittedName>
        <fullName evidence="2">Uncharacterized protein</fullName>
    </submittedName>
</protein>
<organism evidence="2 3">
    <name type="scientific">Halobacillus shinanisalinarum</name>
    <dbReference type="NCBI Taxonomy" id="2932258"/>
    <lineage>
        <taxon>Bacteria</taxon>
        <taxon>Bacillati</taxon>
        <taxon>Bacillota</taxon>
        <taxon>Bacilli</taxon>
        <taxon>Bacillales</taxon>
        <taxon>Bacillaceae</taxon>
        <taxon>Halobacillus</taxon>
    </lineage>
</organism>
<proteinExistence type="predicted"/>
<keyword evidence="1" id="KW-1133">Transmembrane helix</keyword>
<keyword evidence="3" id="KW-1185">Reference proteome</keyword>
<reference evidence="2 3" key="1">
    <citation type="submission" date="2022-04" db="EMBL/GenBank/DDBJ databases">
        <title>Halobacillus sp. isolated from saltern.</title>
        <authorList>
            <person name="Won M."/>
            <person name="Lee C.-M."/>
            <person name="Woen H.-Y."/>
            <person name="Kwon S.-W."/>
        </authorList>
    </citation>
    <scope>NUCLEOTIDE SEQUENCE [LARGE SCALE GENOMIC DNA]</scope>
    <source>
        <strain evidence="2 3">SSTM10-2</strain>
    </source>
</reference>
<evidence type="ECO:0000313" key="2">
    <source>
        <dbReference type="EMBL" id="UOQ93115.1"/>
    </source>
</evidence>
<name>A0ABY4GY41_9BACI</name>